<evidence type="ECO:0000313" key="2">
    <source>
        <dbReference type="WBParaSite" id="ALUE_0002217401-mRNA-1"/>
    </source>
</evidence>
<name>A0A0M3ITU6_ASCLU</name>
<keyword evidence="1" id="KW-1185">Reference proteome</keyword>
<protein>
    <submittedName>
        <fullName evidence="2">Uncharacterized protein</fullName>
    </submittedName>
</protein>
<accession>A0A0M3ITU6</accession>
<dbReference type="AlphaFoldDB" id="A0A0M3ITU6"/>
<evidence type="ECO:0000313" key="1">
    <source>
        <dbReference type="Proteomes" id="UP000036681"/>
    </source>
</evidence>
<sequence length="41" mass="5036">MCIYRNNHNIFHKLQNSIIFQNTTHYCVYIKCYNGIRKKKS</sequence>
<dbReference type="WBParaSite" id="ALUE_0002217401-mRNA-1">
    <property type="protein sequence ID" value="ALUE_0002217401-mRNA-1"/>
    <property type="gene ID" value="ALUE_0002217401"/>
</dbReference>
<dbReference type="Proteomes" id="UP000036681">
    <property type="component" value="Unplaced"/>
</dbReference>
<organism evidence="1 2">
    <name type="scientific">Ascaris lumbricoides</name>
    <name type="common">Giant roundworm</name>
    <dbReference type="NCBI Taxonomy" id="6252"/>
    <lineage>
        <taxon>Eukaryota</taxon>
        <taxon>Metazoa</taxon>
        <taxon>Ecdysozoa</taxon>
        <taxon>Nematoda</taxon>
        <taxon>Chromadorea</taxon>
        <taxon>Rhabditida</taxon>
        <taxon>Spirurina</taxon>
        <taxon>Ascaridomorpha</taxon>
        <taxon>Ascaridoidea</taxon>
        <taxon>Ascarididae</taxon>
        <taxon>Ascaris</taxon>
    </lineage>
</organism>
<reference evidence="2" key="1">
    <citation type="submission" date="2017-02" db="UniProtKB">
        <authorList>
            <consortium name="WormBaseParasite"/>
        </authorList>
    </citation>
    <scope>IDENTIFICATION</scope>
</reference>
<proteinExistence type="predicted"/>